<dbReference type="SUPFAM" id="SSF52540">
    <property type="entry name" value="P-loop containing nucleoside triphosphate hydrolases"/>
    <property type="match status" value="1"/>
</dbReference>
<dbReference type="PANTHER" id="PTHR43566:SF2">
    <property type="entry name" value="DUF4143 DOMAIN-CONTAINING PROTEIN"/>
    <property type="match status" value="1"/>
</dbReference>
<dbReference type="EMBL" id="DRBC01000293">
    <property type="protein sequence ID" value="HDN85064.1"/>
    <property type="molecule type" value="Genomic_DNA"/>
</dbReference>
<sequence length="399" mass="45905">MEFIRRFFHPPLGSFFLFGPRGTGKSTWLKITFRDALFVDLLDPETIRSYASYPESLINAVEALPEDSIVVIDEIQKLPELLDVVHLLMERKGNIRFVLTGSSARKLKRTGIDLLAGRAAVRYMHPFMAEELRNRFSLEDALKIGLVPLVVFSPDPYEALRAYVSLYINEEVKAEGFVRKIGDFGRFLEAIAFSHASVLNLTEVARECQVKRKTVEGYVSILEDLLIGFKVPVFTKRAKRHMSAHPKFYLFDAGVFRVLRRAGPLDVSREAEGAALEGLIAQHLRAWIDYGHRDCQLYFWRTRAGNEVDFVVYGPDTFVAVEVKNAQQLRNKDLVGLVEFQKDYSEAMAVLLYRGRERLKMKGIPCIPCELFLRALDPRLSMTEILKESFYRNEWDRRR</sequence>
<dbReference type="InterPro" id="IPR025420">
    <property type="entry name" value="DUF4143"/>
</dbReference>
<comment type="caution">
    <text evidence="3">The sequence shown here is derived from an EMBL/GenBank/DDBJ whole genome shotgun (WGS) entry which is preliminary data.</text>
</comment>
<dbReference type="AlphaFoldDB" id="A0A7V0MZQ0"/>
<evidence type="ECO:0000313" key="3">
    <source>
        <dbReference type="EMBL" id="HDN85064.1"/>
    </source>
</evidence>
<keyword evidence="3" id="KW-0547">Nucleotide-binding</keyword>
<proteinExistence type="predicted"/>
<dbReference type="Pfam" id="PF13173">
    <property type="entry name" value="AAA_14"/>
    <property type="match status" value="1"/>
</dbReference>
<accession>A0A7V0MZQ0</accession>
<dbReference type="InterPro" id="IPR027417">
    <property type="entry name" value="P-loop_NTPase"/>
</dbReference>
<name>A0A7V0MZQ0_UNCAE</name>
<reference evidence="3" key="1">
    <citation type="journal article" date="2020" name="mSystems">
        <title>Genome- and Community-Level Interaction Insights into Carbon Utilization and Element Cycling Functions of Hydrothermarchaeota in Hydrothermal Sediment.</title>
        <authorList>
            <person name="Zhou Z."/>
            <person name="Liu Y."/>
            <person name="Xu W."/>
            <person name="Pan J."/>
            <person name="Luo Z.H."/>
            <person name="Li M."/>
        </authorList>
    </citation>
    <scope>NUCLEOTIDE SEQUENCE [LARGE SCALE GENOMIC DNA]</scope>
    <source>
        <strain evidence="3">HyVt-219</strain>
    </source>
</reference>
<dbReference type="GO" id="GO:0005524">
    <property type="term" value="F:ATP binding"/>
    <property type="evidence" value="ECO:0007669"/>
    <property type="project" value="UniProtKB-KW"/>
</dbReference>
<feature type="domain" description="DUF4143" evidence="2">
    <location>
        <begin position="172"/>
        <end position="325"/>
    </location>
</feature>
<evidence type="ECO:0000259" key="2">
    <source>
        <dbReference type="Pfam" id="PF13635"/>
    </source>
</evidence>
<evidence type="ECO:0000259" key="1">
    <source>
        <dbReference type="Pfam" id="PF13173"/>
    </source>
</evidence>
<dbReference type="PANTHER" id="PTHR43566">
    <property type="entry name" value="CONSERVED PROTEIN"/>
    <property type="match status" value="1"/>
</dbReference>
<dbReference type="Proteomes" id="UP000885660">
    <property type="component" value="Unassembled WGS sequence"/>
</dbReference>
<feature type="domain" description="AAA" evidence="1">
    <location>
        <begin position="16"/>
        <end position="132"/>
    </location>
</feature>
<protein>
    <submittedName>
        <fullName evidence="3">ATP-binding protein</fullName>
    </submittedName>
</protein>
<dbReference type="InterPro" id="IPR041682">
    <property type="entry name" value="AAA_14"/>
</dbReference>
<dbReference type="Pfam" id="PF13635">
    <property type="entry name" value="DUF4143"/>
    <property type="match status" value="1"/>
</dbReference>
<gene>
    <name evidence="3" type="ORF">ENG47_04840</name>
</gene>
<dbReference type="Gene3D" id="3.40.50.300">
    <property type="entry name" value="P-loop containing nucleotide triphosphate hydrolases"/>
    <property type="match status" value="1"/>
</dbReference>
<keyword evidence="3" id="KW-0067">ATP-binding</keyword>
<organism evidence="3">
    <name type="scientific">Aerophobetes bacterium</name>
    <dbReference type="NCBI Taxonomy" id="2030807"/>
    <lineage>
        <taxon>Bacteria</taxon>
        <taxon>Candidatus Aerophobota</taxon>
    </lineage>
</organism>